<sequence length="140" mass="16411">MATADARLEGVEMLEDTSFYTLDYYASHAMVRLVWKRRPSSLEYRKALTFFLNLLMKLRVERALFDNLQAGLISAEDRDWSTFYIKTLLPKSRLKKLASVVGQEVLQRMLIRGMHAEAKNQYELMFFESEQEAFDWLLGS</sequence>
<comment type="caution">
    <text evidence="1">The sequence shown here is derived from an EMBL/GenBank/DDBJ whole genome shotgun (WGS) entry which is preliminary data.</text>
</comment>
<dbReference type="EMBL" id="JBHTLD010000099">
    <property type="protein sequence ID" value="MFD1186874.1"/>
    <property type="molecule type" value="Genomic_DNA"/>
</dbReference>
<gene>
    <name evidence="1" type="ORF">ACFQ2O_11715</name>
</gene>
<evidence type="ECO:0008006" key="3">
    <source>
        <dbReference type="Google" id="ProtNLM"/>
    </source>
</evidence>
<reference evidence="2" key="1">
    <citation type="journal article" date="2019" name="Int. J. Syst. Evol. Microbiol.">
        <title>The Global Catalogue of Microorganisms (GCM) 10K type strain sequencing project: providing services to taxonomists for standard genome sequencing and annotation.</title>
        <authorList>
            <consortium name="The Broad Institute Genomics Platform"/>
            <consortium name="The Broad Institute Genome Sequencing Center for Infectious Disease"/>
            <person name="Wu L."/>
            <person name="Ma J."/>
        </authorList>
    </citation>
    <scope>NUCLEOTIDE SEQUENCE [LARGE SCALE GENOMIC DNA]</scope>
    <source>
        <strain evidence="2">JCM 31319</strain>
    </source>
</reference>
<accession>A0ABW3SPQ7</accession>
<protein>
    <recommendedName>
        <fullName evidence="3">SpoIIAA-like protein</fullName>
    </recommendedName>
</protein>
<name>A0ABW3SPQ7_9BACT</name>
<dbReference type="RefSeq" id="WP_377527670.1">
    <property type="nucleotide sequence ID" value="NZ_JBHTLD010000099.1"/>
</dbReference>
<dbReference type="Proteomes" id="UP001597094">
    <property type="component" value="Unassembled WGS sequence"/>
</dbReference>
<proteinExistence type="predicted"/>
<keyword evidence="2" id="KW-1185">Reference proteome</keyword>
<evidence type="ECO:0000313" key="1">
    <source>
        <dbReference type="EMBL" id="MFD1186874.1"/>
    </source>
</evidence>
<organism evidence="1 2">
    <name type="scientific">Pontibacter rugosus</name>
    <dbReference type="NCBI Taxonomy" id="1745966"/>
    <lineage>
        <taxon>Bacteria</taxon>
        <taxon>Pseudomonadati</taxon>
        <taxon>Bacteroidota</taxon>
        <taxon>Cytophagia</taxon>
        <taxon>Cytophagales</taxon>
        <taxon>Hymenobacteraceae</taxon>
        <taxon>Pontibacter</taxon>
    </lineage>
</organism>
<evidence type="ECO:0000313" key="2">
    <source>
        <dbReference type="Proteomes" id="UP001597094"/>
    </source>
</evidence>